<keyword evidence="1" id="KW-0472">Membrane</keyword>
<keyword evidence="1" id="KW-1133">Transmembrane helix</keyword>
<evidence type="ECO:0000256" key="1">
    <source>
        <dbReference type="SAM" id="Phobius"/>
    </source>
</evidence>
<name>A0A2C9VAJ5_MANES</name>
<protein>
    <submittedName>
        <fullName evidence="2">Uncharacterized protein</fullName>
    </submittedName>
</protein>
<evidence type="ECO:0000313" key="2">
    <source>
        <dbReference type="EMBL" id="OAY41851.1"/>
    </source>
</evidence>
<dbReference type="AlphaFoldDB" id="A0A2C9VAJ5"/>
<gene>
    <name evidence="2" type="ORF">MANES_09G134300</name>
</gene>
<proteinExistence type="predicted"/>
<dbReference type="EMBL" id="CM004395">
    <property type="protein sequence ID" value="OAY41851.1"/>
    <property type="molecule type" value="Genomic_DNA"/>
</dbReference>
<reference evidence="2" key="1">
    <citation type="submission" date="2016-02" db="EMBL/GenBank/DDBJ databases">
        <title>WGS assembly of Manihot esculenta.</title>
        <authorList>
            <person name="Bredeson J.V."/>
            <person name="Prochnik S.E."/>
            <person name="Lyons J.B."/>
            <person name="Schmutz J."/>
            <person name="Grimwood J."/>
            <person name="Vrebalov J."/>
            <person name="Bart R.S."/>
            <person name="Amuge T."/>
            <person name="Ferguson M.E."/>
            <person name="Green R."/>
            <person name="Putnam N."/>
            <person name="Stites J."/>
            <person name="Rounsley S."/>
            <person name="Rokhsar D.S."/>
        </authorList>
    </citation>
    <scope>NUCLEOTIDE SEQUENCE [LARGE SCALE GENOMIC DNA]</scope>
    <source>
        <tissue evidence="2">Leaf</tissue>
    </source>
</reference>
<organism evidence="2">
    <name type="scientific">Manihot esculenta</name>
    <name type="common">Cassava</name>
    <name type="synonym">Jatropha manihot</name>
    <dbReference type="NCBI Taxonomy" id="3983"/>
    <lineage>
        <taxon>Eukaryota</taxon>
        <taxon>Viridiplantae</taxon>
        <taxon>Streptophyta</taxon>
        <taxon>Embryophyta</taxon>
        <taxon>Tracheophyta</taxon>
        <taxon>Spermatophyta</taxon>
        <taxon>Magnoliopsida</taxon>
        <taxon>eudicotyledons</taxon>
        <taxon>Gunneridae</taxon>
        <taxon>Pentapetalae</taxon>
        <taxon>rosids</taxon>
        <taxon>fabids</taxon>
        <taxon>Malpighiales</taxon>
        <taxon>Euphorbiaceae</taxon>
        <taxon>Crotonoideae</taxon>
        <taxon>Manihoteae</taxon>
        <taxon>Manihot</taxon>
    </lineage>
</organism>
<feature type="transmembrane region" description="Helical" evidence="1">
    <location>
        <begin position="21"/>
        <end position="45"/>
    </location>
</feature>
<keyword evidence="1" id="KW-0812">Transmembrane</keyword>
<sequence>MRVLQSGWLRQEKVARRVFGFVFFAFARVLSFVGAMDFFLLFFVLRRF</sequence>
<accession>A0A2C9VAJ5</accession>